<dbReference type="KEGG" id="mbr:MONBRDRAFT_38956"/>
<dbReference type="SUPFAM" id="SSF56399">
    <property type="entry name" value="ADP-ribosylation"/>
    <property type="match status" value="1"/>
</dbReference>
<name>A9VB61_MONBE</name>
<dbReference type="PROSITE" id="PS00675">
    <property type="entry name" value="SIGMA54_INTERACT_1"/>
    <property type="match status" value="1"/>
</dbReference>
<dbReference type="Gene3D" id="3.40.50.300">
    <property type="entry name" value="P-loop containing nucleotide triphosphate hydrolases"/>
    <property type="match status" value="1"/>
</dbReference>
<dbReference type="PANTHER" id="PTHR22605">
    <property type="entry name" value="RZ-TYPE DOMAIN-CONTAINING PROTEIN"/>
    <property type="match status" value="1"/>
</dbReference>
<evidence type="ECO:0000313" key="2">
    <source>
        <dbReference type="EMBL" id="EDQ85131.1"/>
    </source>
</evidence>
<dbReference type="EMBL" id="CH991576">
    <property type="protein sequence ID" value="EDQ85131.1"/>
    <property type="molecule type" value="Genomic_DNA"/>
</dbReference>
<dbReference type="InterPro" id="IPR003593">
    <property type="entry name" value="AAA+_ATPase"/>
</dbReference>
<organism evidence="2 3">
    <name type="scientific">Monosiga brevicollis</name>
    <name type="common">Choanoflagellate</name>
    <dbReference type="NCBI Taxonomy" id="81824"/>
    <lineage>
        <taxon>Eukaryota</taxon>
        <taxon>Choanoflagellata</taxon>
        <taxon>Craspedida</taxon>
        <taxon>Salpingoecidae</taxon>
        <taxon>Monosiga</taxon>
    </lineage>
</organism>
<dbReference type="GO" id="GO:0004842">
    <property type="term" value="F:ubiquitin-protein transferase activity"/>
    <property type="evidence" value="ECO:0007669"/>
    <property type="project" value="InterPro"/>
</dbReference>
<dbReference type="RefSeq" id="XP_001749956.1">
    <property type="nucleotide sequence ID" value="XM_001749904.1"/>
</dbReference>
<dbReference type="InParanoid" id="A9VB61"/>
<proteinExistence type="predicted"/>
<evidence type="ECO:0000259" key="1">
    <source>
        <dbReference type="SMART" id="SM00382"/>
    </source>
</evidence>
<dbReference type="InterPro" id="IPR031248">
    <property type="entry name" value="RNF213"/>
</dbReference>
<dbReference type="SUPFAM" id="SSF52540">
    <property type="entry name" value="P-loop containing nucleoside triphosphate hydrolases"/>
    <property type="match status" value="2"/>
</dbReference>
<feature type="domain" description="AAA+ ATPase" evidence="1">
    <location>
        <begin position="1772"/>
        <end position="1934"/>
    </location>
</feature>
<dbReference type="InterPro" id="IPR025662">
    <property type="entry name" value="Sigma_54_int_dom_ATP-bd_1"/>
</dbReference>
<accession>A9VB61</accession>
<sequence length="3089" mass="346273">MTKGKGILFMHFWERDLKLKAWSLFTRMQDAKDGLCVLSRILPLSDIRVEDVATEPHVLQWLTEATTYCSSDLVCKASFLWGLTDKHSGLLHALQENIRKTVAAMITDFREDRQQHAAELASCLVPEQRCCSLRAATSLALGSQLGDLNTILNDCDAGTLQLLCWLTQTQVLMPSPAQLSAPTLSSVLFAASRNDPRLLKEMTLGLPQLSLLARVWPNVRPDEVNSLSDFQEFIDEWHLLYSEQTLGAADLWRQPALALWDSLLQHEHDWLKTLGARWFCQWACQVTQAFAKDAKAIELVRLAETWYRWRVSYQSHTVSIGEASINKVQQNLENIFKAKVEDLDVSDLDSLLSASAPDANLTWPEILERWNVQAALETLQTRLQQSHLHDWMHACENVLAVCKKHVSVPAEWHDAVQSNGRLLIQPCDHEPLACVTSELTELLGVASTIFDFSKGFTTQQLIENTRALADLKRRWPMPLMSVAWKIGKRSPLHLDTCLEYLKERQTVNSEELERMITESIGRFGQAPFTLTVTRLYLWPYTSIPSEYFAPHPPSFNDLLPLVPDLMRLILFAKRLRLAQSFEIICDLVDGVRELATFGDALPLWQKPCPPEEAQPMALLWERIWSTSLNQKLPLEAIFPVEQQSELLAWSNKLMSLPSHFNDVTFDQFFKLCDESKILESVKRWQAQNISEDNFHKAFTLMQGTRVGGDFFGALHQCYNVFKATGQGTRPSLPGVLAALSTTLKQNASRRPIGDFVIDHLPHLSTVKDLLGQTMSKAGREEKDALVVDGWLEHFRNDEVDVSFLLESCDDNDSSLAMPKCELRHQPSQEAIEWHTFVSICASIQGQTSQAESLAALEALVDGALGQMAVLHAERAFGFALPLQSSKTRHSFRLQRDINLLERWSTFLSAYASAWAMLTAGAEGARHYLKLRRGFSPVQIAQMEACVSGEASGMLTAFVPGARLQITSSHKRAPAYTQCQREHQRGHDLLPILQDQCRALDELICNMTPTAQVVPVGGRLWQQLELPANKAIYCPRRSDQPLDSFELPALTQLCALCTVASALSRTSDKITIPPPSGYLFLTLQSDEEMLHAVHERCARGTWMSESPLLVFVESLEAFDLLRSQSTMSWSMPLLIIWIHLEPMDANKPNDVTEVPLLDQASMHAIVSGLMRKQRLSIRLVCDSEVNDEANPRCKSHFISFKLTKIAEQEEHVRRVVVGRGDACENIVQRLSGAPNYRHCWFDVAAANRIMAKVVWDLLLYGTIYSETQQLTLSGHDRIIWLEVHYAPLAWAHVFLPQNTALPWSEPLLQQLCPAPLSSASAARRLVQQAAAARWLAKAENICEPTKVHMQWAQLLFQRRTGAGANALPTSNQWLRWFEGQLNLDFSKIPLPCFQGNAEVVWWEPMQSDGAASPEQTVQHLESVLKQVYGEKQVHDMHAQFTELVMSPLFAVRLVVLSLLYQLRGPIILEGETGVGKTYLLRVFCALLGESVALHQLDMLPSTTGEDIMTFLKAVPSDSNSTQIAFLDEINCSNAIDVAASIVSEPSAIHATQQQGGIWIVAACNPFQSREASYHVLPMPDRLEAFVWRLDARSPTETEFLLRRLLENNEALQDLNENEKELALDTALRLHGEVQSLAAAPSGTTVCSPPSTRTIVHLGQLATFLKSILPLSIFVVNHVVPQTSPAFLVAVECVYLAGLPPEQASEVLATAHLSRDATCPTYLHSQTSTASSLGWLACAANWLMNACGFHQLPGIVLTHSLMINTFLLFCHIFAPVPLFVVGEPGTSKSLCLHLIFQYFSCDPFARVEELRLLPRITMSVLQSSPLLTSAMLKEEFERARQYQLAAGVRTVVCLEEASLVLPDPVRRSQPPTALKALHSLLEEHGEERDPEQPKCRVSFICLSNHLLDSAKLNRGTVLRSPTLHWADVQRAIQSLFQLPSQSTEEESGCAWKEWCDLLTLMIGELQGQARDVYAFLGDTRHLLAAAATASGNPHPAPSSDTIRSVLRAFARNVQGSSAEKTFCERWRDQFVNTFLDCKLGDLRAATSMWNDAWQRSFTLEEALLARQKLSEHDAPSPVTIASRQILCITDLPLTNAWAQLALGSARQQKMKLLFAPARRYSKLQNGFTAHGHDASYDAQALQVLIQSLAETQTMVASVSNDVLLSLLDLFNGHYHSFDGVVNLARVARGPRSSLVSMRQDLDFVVVVSQEQAQLMTPALASRFCKIWVNIDCIGRLAYDKAQSWPLQQRVEEVMYEVNPFLRWTFEPEWLAAMLEVDQEEETQSQAEFMLSVLTSEIVRDAKHDKALNLLLEEAEDCFVVVRCVASEWDINILASHLKQQLSAKGLAVKETSTLGNGRPCHLASYGSSFQALICVLEEQPWDLCSRLSEISLSQLQTCWVLLKSPLAIEKPCFRVPEFWHLLAFCPPSPGFQRLGKLLAESSQRALPRDLLEAVVTLKTDPASAPAATKEPSSLDGIVTPQLYCELARDSAQKRALATSAASRLFALSSPLFPEVLHLAQDELALLQHQQLATGVEVSLQKVPGWPSDKDCPWQITVEAPAKEQQDHLSPVQAVLESVRSIKTVRRFVKLTADQWRVLSDEFHHLKRGEQSLQQLAEASNCTLQAKASCNDQVELCVLACREPKAQTFCEMLQRILNTDLVVISTDIRIADTLADRRNRKLAYLLLKQRGRALTLQGSVTWKLYEEHCVITGWQFEMRAARESLIDHIQNLERCLSFRYCCLPATVSPIASMTRLNNVMALELQKCERVHVPSVYQHHFTQAQWESDTRQQIKSKLPCTKKLSAGFTQWQAWKLCGEAALVTEAHTELYNWLRSHWGSERLGLITTARFEGLLDQLRELNVEWRIEAEGGLTIWAEVAQVNTARKLWQDLETDEQQRRAREQASHRSELPFPQRECDERTEKFCSWQLHKPTAAAHPDNAAYGMALSQYEAMGGAKAEVKRIDMIKTIDAFDRYQTLKTAFAAQGYGTETWIFHGTDVKNRRSIQELGLVVGGEGEVPVARGRAYGPGIYSATKCTTPKSYGKLIILARALQGRKGASCSDGDCWPGGGADVWVFRDKSQVLPLFFVELHS</sequence>
<dbReference type="Proteomes" id="UP000001357">
    <property type="component" value="Unassembled WGS sequence"/>
</dbReference>
<dbReference type="SMART" id="SM00382">
    <property type="entry name" value="AAA"/>
    <property type="match status" value="2"/>
</dbReference>
<reference evidence="2 3" key="1">
    <citation type="journal article" date="2008" name="Nature">
        <title>The genome of the choanoflagellate Monosiga brevicollis and the origin of metazoans.</title>
        <authorList>
            <consortium name="JGI Sequencing"/>
            <person name="King N."/>
            <person name="Westbrook M.J."/>
            <person name="Young S.L."/>
            <person name="Kuo A."/>
            <person name="Abedin M."/>
            <person name="Chapman J."/>
            <person name="Fairclough S."/>
            <person name="Hellsten U."/>
            <person name="Isogai Y."/>
            <person name="Letunic I."/>
            <person name="Marr M."/>
            <person name="Pincus D."/>
            <person name="Putnam N."/>
            <person name="Rokas A."/>
            <person name="Wright K.J."/>
            <person name="Zuzow R."/>
            <person name="Dirks W."/>
            <person name="Good M."/>
            <person name="Goodstein D."/>
            <person name="Lemons D."/>
            <person name="Li W."/>
            <person name="Lyons J.B."/>
            <person name="Morris A."/>
            <person name="Nichols S."/>
            <person name="Richter D.J."/>
            <person name="Salamov A."/>
            <person name="Bork P."/>
            <person name="Lim W.A."/>
            <person name="Manning G."/>
            <person name="Miller W.T."/>
            <person name="McGinnis W."/>
            <person name="Shapiro H."/>
            <person name="Tjian R."/>
            <person name="Grigoriev I.V."/>
            <person name="Rokhsar D."/>
        </authorList>
    </citation>
    <scope>NUCLEOTIDE SEQUENCE [LARGE SCALE GENOMIC DNA]</scope>
    <source>
        <strain evidence="3">MX1 / ATCC 50154</strain>
    </source>
</reference>
<dbReference type="GeneID" id="5895221"/>
<dbReference type="STRING" id="81824.A9VB61"/>
<protein>
    <recommendedName>
        <fullName evidence="1">AAA+ ATPase domain-containing protein</fullName>
    </recommendedName>
</protein>
<gene>
    <name evidence="2" type="ORF">MONBRDRAFT_38956</name>
</gene>
<keyword evidence="3" id="KW-1185">Reference proteome</keyword>
<feature type="domain" description="AAA+ ATPase" evidence="1">
    <location>
        <begin position="1461"/>
        <end position="1581"/>
    </location>
</feature>
<dbReference type="PANTHER" id="PTHR22605:SF1">
    <property type="entry name" value="RZ-TYPE DOMAIN-CONTAINING PROTEIN"/>
    <property type="match status" value="1"/>
</dbReference>
<dbReference type="Gene3D" id="3.90.228.10">
    <property type="match status" value="1"/>
</dbReference>
<evidence type="ECO:0000313" key="3">
    <source>
        <dbReference type="Proteomes" id="UP000001357"/>
    </source>
</evidence>
<dbReference type="GO" id="GO:0016887">
    <property type="term" value="F:ATP hydrolysis activity"/>
    <property type="evidence" value="ECO:0007669"/>
    <property type="project" value="InterPro"/>
</dbReference>
<dbReference type="InterPro" id="IPR027417">
    <property type="entry name" value="P-loop_NTPase"/>
</dbReference>